<organism evidence="1 2">
    <name type="scientific">Pluteus cervinus</name>
    <dbReference type="NCBI Taxonomy" id="181527"/>
    <lineage>
        <taxon>Eukaryota</taxon>
        <taxon>Fungi</taxon>
        <taxon>Dikarya</taxon>
        <taxon>Basidiomycota</taxon>
        <taxon>Agaricomycotina</taxon>
        <taxon>Agaricomycetes</taxon>
        <taxon>Agaricomycetidae</taxon>
        <taxon>Agaricales</taxon>
        <taxon>Pluteineae</taxon>
        <taxon>Pluteaceae</taxon>
        <taxon>Pluteus</taxon>
    </lineage>
</organism>
<dbReference type="Proteomes" id="UP000308600">
    <property type="component" value="Unassembled WGS sequence"/>
</dbReference>
<evidence type="ECO:0000313" key="2">
    <source>
        <dbReference type="Proteomes" id="UP000308600"/>
    </source>
</evidence>
<keyword evidence="2" id="KW-1185">Reference proteome</keyword>
<protein>
    <submittedName>
        <fullName evidence="1">Sphingomyelin phosphodiesterase</fullName>
    </submittedName>
</protein>
<name>A0ACD3AUM0_9AGAR</name>
<dbReference type="EMBL" id="ML208338">
    <property type="protein sequence ID" value="TFK69046.1"/>
    <property type="molecule type" value="Genomic_DNA"/>
</dbReference>
<evidence type="ECO:0000313" key="1">
    <source>
        <dbReference type="EMBL" id="TFK69046.1"/>
    </source>
</evidence>
<sequence length="709" mass="77107">MCWSTYQSTSNTLAFPPLQRRDVPVASHGFLIPHSMLVPILLAAVPQVLASTSLQLGPSTFVAPGAFPTTAYKSYFNNPTATSAQVQPVITDPITNVVYPLSLTDPDTIPQNDTADPHPLPAVASAQQILDAAMTQIVSIATNPIFGDDTCTKCIAGLEVAKFVALAAPSQLPNLAVQLCQLDNFASASTCQSEFDSIDLGSVLAQVFANADIGGLDGQMLCQNFLSLCPLPPASPLNLTGWFAKPKPNPLPPPKQPSGQRVKVLHLSDFHLDPRYATGAEGNCTSGLCCRANNSPDVAQIMLPAPRFGTFLCDTPFALALATLQSIPILTNTTNTGFAWTVYTGDLVSHDAENQLSRSYIEYAETVVYDLFKNFLGSGPVYAALGNHDSYNEAQDAPHDLGGTLGTQFSWNYDHLSSLWQHEQWLPTAAVQLARAHYAAYSVQRVDGLRIISLNTDFWYIANYFNYINLTTSDNSGMLRFLTDELQDAEDAGDRVWIIGHVLSGWDGTNALLNPTNLFYQIVDRFSPHVIANIFFGHTHEDEFSIFYTNNGTVQTAENALVVSWIGPSVTPLTNLNSGFRVYEVDTGSFEILDAHTWSTDVNTFPSLDHQIENGPTYTHEYSTRTAFANITGWGPNDPLNATWWHRITEEMQANPALVQTFTTFEGKSSVLSGPCTSSDCVSAKICYMRSGSAPLSIQNCIPGFGSVQ</sequence>
<reference evidence="1 2" key="1">
    <citation type="journal article" date="2019" name="Nat. Ecol. Evol.">
        <title>Megaphylogeny resolves global patterns of mushroom evolution.</title>
        <authorList>
            <person name="Varga T."/>
            <person name="Krizsan K."/>
            <person name="Foldi C."/>
            <person name="Dima B."/>
            <person name="Sanchez-Garcia M."/>
            <person name="Sanchez-Ramirez S."/>
            <person name="Szollosi G.J."/>
            <person name="Szarkandi J.G."/>
            <person name="Papp V."/>
            <person name="Albert L."/>
            <person name="Andreopoulos W."/>
            <person name="Angelini C."/>
            <person name="Antonin V."/>
            <person name="Barry K.W."/>
            <person name="Bougher N.L."/>
            <person name="Buchanan P."/>
            <person name="Buyck B."/>
            <person name="Bense V."/>
            <person name="Catcheside P."/>
            <person name="Chovatia M."/>
            <person name="Cooper J."/>
            <person name="Damon W."/>
            <person name="Desjardin D."/>
            <person name="Finy P."/>
            <person name="Geml J."/>
            <person name="Haridas S."/>
            <person name="Hughes K."/>
            <person name="Justo A."/>
            <person name="Karasinski D."/>
            <person name="Kautmanova I."/>
            <person name="Kiss B."/>
            <person name="Kocsube S."/>
            <person name="Kotiranta H."/>
            <person name="LaButti K.M."/>
            <person name="Lechner B.E."/>
            <person name="Liimatainen K."/>
            <person name="Lipzen A."/>
            <person name="Lukacs Z."/>
            <person name="Mihaltcheva S."/>
            <person name="Morgado L.N."/>
            <person name="Niskanen T."/>
            <person name="Noordeloos M.E."/>
            <person name="Ohm R.A."/>
            <person name="Ortiz-Santana B."/>
            <person name="Ovrebo C."/>
            <person name="Racz N."/>
            <person name="Riley R."/>
            <person name="Savchenko A."/>
            <person name="Shiryaev A."/>
            <person name="Soop K."/>
            <person name="Spirin V."/>
            <person name="Szebenyi C."/>
            <person name="Tomsovsky M."/>
            <person name="Tulloss R.E."/>
            <person name="Uehling J."/>
            <person name="Grigoriev I.V."/>
            <person name="Vagvolgyi C."/>
            <person name="Papp T."/>
            <person name="Martin F.M."/>
            <person name="Miettinen O."/>
            <person name="Hibbett D.S."/>
            <person name="Nagy L.G."/>
        </authorList>
    </citation>
    <scope>NUCLEOTIDE SEQUENCE [LARGE SCALE GENOMIC DNA]</scope>
    <source>
        <strain evidence="1 2">NL-1719</strain>
    </source>
</reference>
<gene>
    <name evidence="1" type="ORF">BDN72DRAFT_637935</name>
</gene>
<accession>A0ACD3AUM0</accession>
<proteinExistence type="predicted"/>